<evidence type="ECO:0000313" key="2">
    <source>
        <dbReference type="Proteomes" id="UP000225706"/>
    </source>
</evidence>
<evidence type="ECO:0000313" key="1">
    <source>
        <dbReference type="EMBL" id="PFX32621.1"/>
    </source>
</evidence>
<accession>A0A2B4SRU9</accession>
<sequence length="235" mass="26646">MTHFRLGLPLKGDENKVTSTRKSHEMEFCKSFFSAIFMVTAMSSVTWTAPLSYRPSDTEIVVRLSLMPTRANTTKEMLKVYQFIASNWDLKETPLALGVADTPVCSSSLQKKDNLSIAFMQLHNFIHPLYLAYSIEEVKGSQHKVLASALRDTSFHLNNTVWRVRRAIKKAGSSIPTVQHISEASLDHHTRTYLQAMVNSKRVTLTITDDVVKTYRNYVILYTLKDVLIDALTCV</sequence>
<comment type="caution">
    <text evidence="1">The sequence shown here is derived from an EMBL/GenBank/DDBJ whole genome shotgun (WGS) entry which is preliminary data.</text>
</comment>
<proteinExistence type="predicted"/>
<dbReference type="EMBL" id="LSMT01000021">
    <property type="protein sequence ID" value="PFX32621.1"/>
    <property type="molecule type" value="Genomic_DNA"/>
</dbReference>
<name>A0A2B4SRU9_STYPI</name>
<keyword evidence="2" id="KW-1185">Reference proteome</keyword>
<gene>
    <name evidence="1" type="ORF">AWC38_SpisGene2557</name>
</gene>
<reference evidence="2" key="1">
    <citation type="journal article" date="2017" name="bioRxiv">
        <title>Comparative analysis of the genomes of Stylophora pistillata and Acropora digitifera provides evidence for extensive differences between species of corals.</title>
        <authorList>
            <person name="Voolstra C.R."/>
            <person name="Li Y."/>
            <person name="Liew Y.J."/>
            <person name="Baumgarten S."/>
            <person name="Zoccola D."/>
            <person name="Flot J.-F."/>
            <person name="Tambutte S."/>
            <person name="Allemand D."/>
            <person name="Aranda M."/>
        </authorList>
    </citation>
    <scope>NUCLEOTIDE SEQUENCE [LARGE SCALE GENOMIC DNA]</scope>
</reference>
<dbReference type="AlphaFoldDB" id="A0A2B4SRU9"/>
<dbReference type="OrthoDB" id="5965516at2759"/>
<organism evidence="1 2">
    <name type="scientific">Stylophora pistillata</name>
    <name type="common">Smooth cauliflower coral</name>
    <dbReference type="NCBI Taxonomy" id="50429"/>
    <lineage>
        <taxon>Eukaryota</taxon>
        <taxon>Metazoa</taxon>
        <taxon>Cnidaria</taxon>
        <taxon>Anthozoa</taxon>
        <taxon>Hexacorallia</taxon>
        <taxon>Scleractinia</taxon>
        <taxon>Astrocoeniina</taxon>
        <taxon>Pocilloporidae</taxon>
        <taxon>Stylophora</taxon>
    </lineage>
</organism>
<protein>
    <submittedName>
        <fullName evidence="1">Uncharacterized protein</fullName>
    </submittedName>
</protein>
<dbReference type="Proteomes" id="UP000225706">
    <property type="component" value="Unassembled WGS sequence"/>
</dbReference>